<dbReference type="InterPro" id="IPR050194">
    <property type="entry name" value="Glycosyltransferase_grp1"/>
</dbReference>
<dbReference type="EMBL" id="JBBEGN010000014">
    <property type="protein sequence ID" value="MEJ2870690.1"/>
    <property type="molecule type" value="Genomic_DNA"/>
</dbReference>
<dbReference type="EC" id="2.4.-.-" evidence="5"/>
<evidence type="ECO:0000259" key="4">
    <source>
        <dbReference type="Pfam" id="PF13439"/>
    </source>
</evidence>
<dbReference type="GO" id="GO:0016757">
    <property type="term" value="F:glycosyltransferase activity"/>
    <property type="evidence" value="ECO:0007669"/>
    <property type="project" value="UniProtKB-KW"/>
</dbReference>
<keyword evidence="6" id="KW-1185">Reference proteome</keyword>
<evidence type="ECO:0000256" key="3">
    <source>
        <dbReference type="SAM" id="MobiDB-lite"/>
    </source>
</evidence>
<accession>A0ABU8MVL3</accession>
<reference evidence="5 6" key="1">
    <citation type="submission" date="2024-03" db="EMBL/GenBank/DDBJ databases">
        <title>Actinomycetospora sp. OC33-EN08, a novel actinomycete isolated from wild orchid (Aerides multiflora).</title>
        <authorList>
            <person name="Suriyachadkun C."/>
        </authorList>
    </citation>
    <scope>NUCLEOTIDE SEQUENCE [LARGE SCALE GENOMIC DNA]</scope>
    <source>
        <strain evidence="5 6">OC33-EN08</strain>
    </source>
</reference>
<name>A0ABU8MVL3_9PSEU</name>
<evidence type="ECO:0000313" key="6">
    <source>
        <dbReference type="Proteomes" id="UP001385809"/>
    </source>
</evidence>
<dbReference type="PANTHER" id="PTHR45947:SF3">
    <property type="entry name" value="SULFOQUINOVOSYL TRANSFERASE SQD2"/>
    <property type="match status" value="1"/>
</dbReference>
<proteinExistence type="predicted"/>
<protein>
    <submittedName>
        <fullName evidence="5">Glycosyltransferase family 4 protein</fullName>
        <ecNumber evidence="5">2.4.-.-</ecNumber>
    </submittedName>
</protein>
<dbReference type="PANTHER" id="PTHR45947">
    <property type="entry name" value="SULFOQUINOVOSYL TRANSFERASE SQD2"/>
    <property type="match status" value="1"/>
</dbReference>
<dbReference type="Pfam" id="PF13692">
    <property type="entry name" value="Glyco_trans_1_4"/>
    <property type="match status" value="1"/>
</dbReference>
<organism evidence="5 6">
    <name type="scientific">Actinomycetospora aurantiaca</name>
    <dbReference type="NCBI Taxonomy" id="3129233"/>
    <lineage>
        <taxon>Bacteria</taxon>
        <taxon>Bacillati</taxon>
        <taxon>Actinomycetota</taxon>
        <taxon>Actinomycetes</taxon>
        <taxon>Pseudonocardiales</taxon>
        <taxon>Pseudonocardiaceae</taxon>
        <taxon>Actinomycetospora</taxon>
    </lineage>
</organism>
<dbReference type="Gene3D" id="3.40.50.2000">
    <property type="entry name" value="Glycogen Phosphorylase B"/>
    <property type="match status" value="2"/>
</dbReference>
<gene>
    <name evidence="5" type="ORF">WCD74_23205</name>
</gene>
<evidence type="ECO:0000313" key="5">
    <source>
        <dbReference type="EMBL" id="MEJ2870690.1"/>
    </source>
</evidence>
<dbReference type="Proteomes" id="UP001385809">
    <property type="component" value="Unassembled WGS sequence"/>
</dbReference>
<keyword evidence="1 5" id="KW-0328">Glycosyltransferase</keyword>
<dbReference type="RefSeq" id="WP_337697257.1">
    <property type="nucleotide sequence ID" value="NZ_JBBEGN010000014.1"/>
</dbReference>
<dbReference type="Pfam" id="PF13439">
    <property type="entry name" value="Glyco_transf_4"/>
    <property type="match status" value="1"/>
</dbReference>
<sequence length="393" mass="41036">MRVGIVCPYSLDVAGGVQAHVLDLARALIGLGHDVDVLAPASESTPVPDFVTRAGRAVAIPYNGSVARLTFGPVSMHRVRRWLAQGDFDVLHLHEPTAPSLSMLALAVAEGPVVATFHTSTPRSRTMLAFQPVLRPLLERVTARIAVSPLARQVYVEHLGGDAVEIPNGVDVAALATAAAEPLGRPAGSRTVGFVGRFDEPRKGMATLLESLVPLDARLLVVGRGDTDELRAGLPAALADRVDVLGAVDERTKARALGAMDVLATPNTGGESFGIVVAEGLAAGTPVAASDIEAFRRVLTDPDTGEEAGLLLPPDDPAAWTAGLRALLDAPARRAAYAAAGRRRVRAFDWTTVAAAVLRVYEVAVAADPRRVEARDEPAVISSGRRSGQGSGA</sequence>
<evidence type="ECO:0000256" key="2">
    <source>
        <dbReference type="ARBA" id="ARBA00022679"/>
    </source>
</evidence>
<evidence type="ECO:0000256" key="1">
    <source>
        <dbReference type="ARBA" id="ARBA00022676"/>
    </source>
</evidence>
<keyword evidence="2 5" id="KW-0808">Transferase</keyword>
<dbReference type="InterPro" id="IPR028098">
    <property type="entry name" value="Glyco_trans_4-like_N"/>
</dbReference>
<dbReference type="CDD" id="cd03801">
    <property type="entry name" value="GT4_PimA-like"/>
    <property type="match status" value="1"/>
</dbReference>
<comment type="caution">
    <text evidence="5">The sequence shown here is derived from an EMBL/GenBank/DDBJ whole genome shotgun (WGS) entry which is preliminary data.</text>
</comment>
<feature type="domain" description="Glycosyltransferase subfamily 4-like N-terminal" evidence="4">
    <location>
        <begin position="15"/>
        <end position="173"/>
    </location>
</feature>
<feature type="region of interest" description="Disordered" evidence="3">
    <location>
        <begin position="374"/>
        <end position="393"/>
    </location>
</feature>
<dbReference type="SUPFAM" id="SSF53756">
    <property type="entry name" value="UDP-Glycosyltransferase/glycogen phosphorylase"/>
    <property type="match status" value="1"/>
</dbReference>